<name>A0AAV9IRU8_CYACA</name>
<dbReference type="AlphaFoldDB" id="A0AAV9IRU8"/>
<feature type="compositionally biased region" description="Pro residues" evidence="3">
    <location>
        <begin position="593"/>
        <end position="602"/>
    </location>
</feature>
<organism evidence="5 6">
    <name type="scientific">Cyanidium caldarium</name>
    <name type="common">Red alga</name>
    <dbReference type="NCBI Taxonomy" id="2771"/>
    <lineage>
        <taxon>Eukaryota</taxon>
        <taxon>Rhodophyta</taxon>
        <taxon>Bangiophyceae</taxon>
        <taxon>Cyanidiales</taxon>
        <taxon>Cyanidiaceae</taxon>
        <taxon>Cyanidium</taxon>
    </lineage>
</organism>
<dbReference type="GO" id="GO:0048188">
    <property type="term" value="C:Set1C/COMPASS complex"/>
    <property type="evidence" value="ECO:0007669"/>
    <property type="project" value="InterPro"/>
</dbReference>
<dbReference type="SMART" id="SM00449">
    <property type="entry name" value="SPRY"/>
    <property type="match status" value="1"/>
</dbReference>
<feature type="compositionally biased region" description="Low complexity" evidence="3">
    <location>
        <begin position="554"/>
        <end position="563"/>
    </location>
</feature>
<evidence type="ECO:0000313" key="6">
    <source>
        <dbReference type="Proteomes" id="UP001301350"/>
    </source>
</evidence>
<dbReference type="CDD" id="cd12872">
    <property type="entry name" value="SPRY_Ash2"/>
    <property type="match status" value="1"/>
</dbReference>
<sequence length="602" mass="64069">MESPSSSPSATAADRTSHPDGLPARPPPPFPSFWSGILYRAIRALEHEHVGRVSFTAREIVEYVEGHWERVSNGAEFRRRFSTELMKRLTVNGRLVCRDTAPPSSPPENIANSTAARWKLVDGLDAYDWDLLTADGPAPAATADEDGGREALPKRQRTDSAQSDTAGHRLNVSMPVADAAADVQAADSSGLAHSEEAAAGDVTAAAAAVPASAPAASKSAPTEARRRGIRRTGLVAQFSESVLARLKAGVPVEEIDPIELISDPAILEWRQPPRGVPLTLSEHQRDKHLVLLPDRLTVVGDRGFRSVRGTHGVSTGDWYYEIEVLEGAPPPALAAESGARGASEIQPHLRVGYGSCRAEVSFPVGWEVHGYAYRDKTGDKYHDCRPVPYGQPWGVPGDVIGCRLHLPAALTEAERALIACCDDAWFDYKGMNMGIGAKPKMPPREHLRYEADADGGGEADGTYIEFFRNGVSQGVAFRALIPAVYYPMISLYMGAKCRANFGNAPFRYGLPPGSRALTEAVPPTDASVPAEREGSAEDRSVAGSAATGLDGEPADAFRSAQAAAPPPSKSAATRIEQAPIAPGPTNEAEAAPDAPPIPPARV</sequence>
<dbReference type="InterPro" id="IPR003877">
    <property type="entry name" value="SPRY_dom"/>
</dbReference>
<dbReference type="PROSITE" id="PS50188">
    <property type="entry name" value="B302_SPRY"/>
    <property type="match status" value="1"/>
</dbReference>
<dbReference type="PANTHER" id="PTHR10598:SF0">
    <property type="entry name" value="SET1_ASH2 HISTONE METHYLTRANSFERASE COMPLEX SUBUNIT ASH2"/>
    <property type="match status" value="1"/>
</dbReference>
<keyword evidence="6" id="KW-1185">Reference proteome</keyword>
<dbReference type="InterPro" id="IPR043136">
    <property type="entry name" value="B30.2/SPRY_sf"/>
</dbReference>
<evidence type="ECO:0000259" key="4">
    <source>
        <dbReference type="PROSITE" id="PS50188"/>
    </source>
</evidence>
<evidence type="ECO:0000256" key="1">
    <source>
        <dbReference type="ARBA" id="ARBA00004123"/>
    </source>
</evidence>
<dbReference type="Gene3D" id="2.60.120.920">
    <property type="match status" value="1"/>
</dbReference>
<feature type="compositionally biased region" description="Basic and acidic residues" evidence="3">
    <location>
        <begin position="146"/>
        <end position="158"/>
    </location>
</feature>
<dbReference type="InterPro" id="IPR037353">
    <property type="entry name" value="ASH2"/>
</dbReference>
<gene>
    <name evidence="5" type="ORF">CDCA_CDCA03G0899</name>
</gene>
<comment type="subcellular location">
    <subcellularLocation>
        <location evidence="1">Nucleus</location>
    </subcellularLocation>
</comment>
<feature type="region of interest" description="Disordered" evidence="3">
    <location>
        <begin position="517"/>
        <end position="602"/>
    </location>
</feature>
<dbReference type="PANTHER" id="PTHR10598">
    <property type="entry name" value="SET1/ASH2 HISTONE METHYLTRANSFERASE COMPLEX SUBUNIT ASH2"/>
    <property type="match status" value="1"/>
</dbReference>
<comment type="caution">
    <text evidence="5">The sequence shown here is derived from an EMBL/GenBank/DDBJ whole genome shotgun (WGS) entry which is preliminary data.</text>
</comment>
<accession>A0AAV9IRU8</accession>
<dbReference type="EMBL" id="JANCYW010000003">
    <property type="protein sequence ID" value="KAK4534874.1"/>
    <property type="molecule type" value="Genomic_DNA"/>
</dbReference>
<dbReference type="SUPFAM" id="SSF49899">
    <property type="entry name" value="Concanavalin A-like lectins/glucanases"/>
    <property type="match status" value="1"/>
</dbReference>
<evidence type="ECO:0000256" key="3">
    <source>
        <dbReference type="SAM" id="MobiDB-lite"/>
    </source>
</evidence>
<dbReference type="InterPro" id="IPR001870">
    <property type="entry name" value="B30.2/SPRY"/>
</dbReference>
<dbReference type="Proteomes" id="UP001301350">
    <property type="component" value="Unassembled WGS sequence"/>
</dbReference>
<feature type="region of interest" description="Disordered" evidence="3">
    <location>
        <begin position="137"/>
        <end position="168"/>
    </location>
</feature>
<keyword evidence="2" id="KW-0539">Nucleus</keyword>
<feature type="compositionally biased region" description="Basic and acidic residues" evidence="3">
    <location>
        <begin position="530"/>
        <end position="540"/>
    </location>
</feature>
<evidence type="ECO:0000313" key="5">
    <source>
        <dbReference type="EMBL" id="KAK4534874.1"/>
    </source>
</evidence>
<dbReference type="GO" id="GO:0000976">
    <property type="term" value="F:transcription cis-regulatory region binding"/>
    <property type="evidence" value="ECO:0007669"/>
    <property type="project" value="TreeGrafter"/>
</dbReference>
<feature type="region of interest" description="Disordered" evidence="3">
    <location>
        <begin position="1"/>
        <end position="26"/>
    </location>
</feature>
<reference evidence="5 6" key="1">
    <citation type="submission" date="2022-07" db="EMBL/GenBank/DDBJ databases">
        <title>Genome-wide signatures of adaptation to extreme environments.</title>
        <authorList>
            <person name="Cho C.H."/>
            <person name="Yoon H.S."/>
        </authorList>
    </citation>
    <scope>NUCLEOTIDE SEQUENCE [LARGE SCALE GENOMIC DNA]</scope>
    <source>
        <strain evidence="5 6">DBV 063 E5</strain>
    </source>
</reference>
<evidence type="ECO:0000256" key="2">
    <source>
        <dbReference type="ARBA" id="ARBA00023242"/>
    </source>
</evidence>
<proteinExistence type="predicted"/>
<protein>
    <recommendedName>
        <fullName evidence="4">B30.2/SPRY domain-containing protein</fullName>
    </recommendedName>
</protein>
<feature type="domain" description="B30.2/SPRY" evidence="4">
    <location>
        <begin position="258"/>
        <end position="506"/>
    </location>
</feature>
<dbReference type="InterPro" id="IPR013320">
    <property type="entry name" value="ConA-like_dom_sf"/>
</dbReference>